<keyword evidence="1" id="KW-0812">Transmembrane</keyword>
<gene>
    <name evidence="2" type="ORF">SAMN05428963_104222</name>
</gene>
<feature type="transmembrane region" description="Helical" evidence="1">
    <location>
        <begin position="13"/>
        <end position="34"/>
    </location>
</feature>
<evidence type="ECO:0000256" key="1">
    <source>
        <dbReference type="SAM" id="Phobius"/>
    </source>
</evidence>
<dbReference type="AlphaFoldDB" id="A0A1T4PXR2"/>
<evidence type="ECO:0000313" key="3">
    <source>
        <dbReference type="Proteomes" id="UP000190135"/>
    </source>
</evidence>
<sequence>MEDRAPASLWRRLGWFAALWAGGVLAVGSVAYLIRLMIL</sequence>
<keyword evidence="3" id="KW-1185">Reference proteome</keyword>
<proteinExistence type="predicted"/>
<keyword evidence="1" id="KW-0472">Membrane</keyword>
<dbReference type="EMBL" id="FUXL01000004">
    <property type="protein sequence ID" value="SJZ96116.1"/>
    <property type="molecule type" value="Genomic_DNA"/>
</dbReference>
<organism evidence="2 3">
    <name type="scientific">Consotaella salsifontis</name>
    <dbReference type="NCBI Taxonomy" id="1365950"/>
    <lineage>
        <taxon>Bacteria</taxon>
        <taxon>Pseudomonadati</taxon>
        <taxon>Pseudomonadota</taxon>
        <taxon>Alphaproteobacteria</taxon>
        <taxon>Hyphomicrobiales</taxon>
        <taxon>Aurantimonadaceae</taxon>
        <taxon>Consotaella</taxon>
    </lineage>
</organism>
<dbReference type="Proteomes" id="UP000190135">
    <property type="component" value="Unassembled WGS sequence"/>
</dbReference>
<evidence type="ECO:0000313" key="2">
    <source>
        <dbReference type="EMBL" id="SJZ96116.1"/>
    </source>
</evidence>
<keyword evidence="1" id="KW-1133">Transmembrane helix</keyword>
<protein>
    <recommendedName>
        <fullName evidence="4">DUF2474 domain-containing protein</fullName>
    </recommendedName>
</protein>
<dbReference type="InterPro" id="IPR018895">
    <property type="entry name" value="DUF2474"/>
</dbReference>
<reference evidence="2 3" key="1">
    <citation type="submission" date="2017-02" db="EMBL/GenBank/DDBJ databases">
        <authorList>
            <person name="Peterson S.W."/>
        </authorList>
    </citation>
    <scope>NUCLEOTIDE SEQUENCE [LARGE SCALE GENOMIC DNA]</scope>
    <source>
        <strain evidence="2 3">USBA 369</strain>
    </source>
</reference>
<dbReference type="RefSeq" id="WP_078707749.1">
    <property type="nucleotide sequence ID" value="NZ_FUXL01000004.1"/>
</dbReference>
<accession>A0A1T4PXR2</accession>
<name>A0A1T4PXR2_9HYPH</name>
<dbReference type="Pfam" id="PF10617">
    <property type="entry name" value="DUF2474"/>
    <property type="match status" value="1"/>
</dbReference>
<evidence type="ECO:0008006" key="4">
    <source>
        <dbReference type="Google" id="ProtNLM"/>
    </source>
</evidence>